<dbReference type="RefSeq" id="WP_284191699.1">
    <property type="nucleotide sequence ID" value="NZ_BSPW01000026.1"/>
</dbReference>
<keyword evidence="1" id="KW-0175">Coiled coil</keyword>
<gene>
    <name evidence="4" type="ORF">GCM10007938_15750</name>
</gene>
<reference evidence="5" key="1">
    <citation type="journal article" date="2019" name="Int. J. Syst. Evol. Microbiol.">
        <title>The Global Catalogue of Microorganisms (GCM) 10K type strain sequencing project: providing services to taxonomists for standard genome sequencing and annotation.</title>
        <authorList>
            <consortium name="The Broad Institute Genomics Platform"/>
            <consortium name="The Broad Institute Genome Sequencing Center for Infectious Disease"/>
            <person name="Wu L."/>
            <person name="Ma J."/>
        </authorList>
    </citation>
    <scope>NUCLEOTIDE SEQUENCE [LARGE SCALE GENOMIC DNA]</scope>
    <source>
        <strain evidence="5">NBRC 108723</strain>
    </source>
</reference>
<evidence type="ECO:0000256" key="1">
    <source>
        <dbReference type="SAM" id="Coils"/>
    </source>
</evidence>
<name>A0ABQ6EX81_9VIBR</name>
<evidence type="ECO:0000256" key="2">
    <source>
        <dbReference type="SAM" id="MobiDB-lite"/>
    </source>
</evidence>
<dbReference type="Pfam" id="PF21527">
    <property type="entry name" value="Stv"/>
    <property type="match status" value="1"/>
</dbReference>
<keyword evidence="5" id="KW-1185">Reference proteome</keyword>
<evidence type="ECO:0000313" key="5">
    <source>
        <dbReference type="Proteomes" id="UP001157138"/>
    </source>
</evidence>
<dbReference type="Proteomes" id="UP001157138">
    <property type="component" value="Unassembled WGS sequence"/>
</dbReference>
<dbReference type="InterPro" id="IPR049002">
    <property type="entry name" value="Stv"/>
</dbReference>
<evidence type="ECO:0000313" key="4">
    <source>
        <dbReference type="EMBL" id="GLT17797.1"/>
    </source>
</evidence>
<feature type="coiled-coil region" evidence="1">
    <location>
        <begin position="2370"/>
        <end position="2397"/>
    </location>
</feature>
<organism evidence="4 5">
    <name type="scientific">Vibrio zhanjiangensis</name>
    <dbReference type="NCBI Taxonomy" id="1046128"/>
    <lineage>
        <taxon>Bacteria</taxon>
        <taxon>Pseudomonadati</taxon>
        <taxon>Pseudomonadota</taxon>
        <taxon>Gammaproteobacteria</taxon>
        <taxon>Vibrionales</taxon>
        <taxon>Vibrionaceae</taxon>
        <taxon>Vibrio</taxon>
    </lineage>
</organism>
<dbReference type="EMBL" id="BSPW01000026">
    <property type="protein sequence ID" value="GLT17797.1"/>
    <property type="molecule type" value="Genomic_DNA"/>
</dbReference>
<accession>A0ABQ6EX81</accession>
<feature type="compositionally biased region" description="Polar residues" evidence="2">
    <location>
        <begin position="2652"/>
        <end position="2663"/>
    </location>
</feature>
<comment type="caution">
    <text evidence="4">The sequence shown here is derived from an EMBL/GenBank/DDBJ whole genome shotgun (WGS) entry which is preliminary data.</text>
</comment>
<proteinExistence type="predicted"/>
<feature type="domain" description="Putative adhesin Stv" evidence="3">
    <location>
        <begin position="2691"/>
        <end position="2865"/>
    </location>
</feature>
<feature type="region of interest" description="Disordered" evidence="2">
    <location>
        <begin position="1"/>
        <end position="26"/>
    </location>
</feature>
<feature type="compositionally biased region" description="Polar residues" evidence="2">
    <location>
        <begin position="1"/>
        <end position="23"/>
    </location>
</feature>
<protein>
    <recommendedName>
        <fullName evidence="3">Putative adhesin Stv domain-containing protein</fullName>
    </recommendedName>
</protein>
<evidence type="ECO:0000259" key="3">
    <source>
        <dbReference type="Pfam" id="PF21527"/>
    </source>
</evidence>
<feature type="region of interest" description="Disordered" evidence="2">
    <location>
        <begin position="2632"/>
        <end position="2663"/>
    </location>
</feature>
<sequence>MKTASKASTQKMMGAESPSSPQGGHQLKVTDIKTLSGKKQPKMPSFERPNFYGNKIKLTGKKDDGESELDTMFPLKRTDGVDSIYGEIEKECGVGLIEYPLRRLDAALDLPKQLLVESLKDKQQEAIEFIKKGYNELIIEIDTGLVPSLRERIAEIRTNRNSHSSNLGVSEETLQGIEQFLDKIKDKASVISQDRGLAYQFARHLKTSIQAVDEALKLSQMNANIGSLSQWEKKTADEFWRSDDFFKNRKGEFEFKSAMDKLCSSSGQDLMTQHLVKQRTEVMKTLTANNNRLCSLYAKLDRYDKGVLNADYFSMPRDIIGDIQTLVNESANEFRGKAGIFKKPKDAWEYKPSYVTQKPLFKETVSRFFVDSSDKAREAFNSLTEKVKGLPSSTLGVLQELPKQGELASYALNHWRDVGHKKARKVGFDRISAPAGLKAEELKVKSIVRSMYWLMQQPALRMQYDFNPLQAAATNLKKNKPLEADFAAEAMQDLAQAVIDDFSTGKAHDKNAKNLDDNNDKAIKIKEFNQACGKALEISKDIEAQIANLPTLLRELVNSHSDSLSDWGQAKLKAELEKIIDSNFYDPVIAELEDISNKLIGKTSFSEDELGDIVHQTRIASLSGKSDLDNLDLKITSLTSKRLDPFSRHAKVAKDWGMKANEMMPETDIPTTESLRQLLQAEGLLDAVKSDDDPEGILFSTRMCQEWHYARKDKTILPKTPQQHLAEEKSFAEFAVKWGQKQATQGVIYAVIEGGVDLAAGATVTLVKGTVKAGVKTTIASFKIPYKVHQIKTGVMPGEDYPYKVVQDVVNNRLKQLGFKAVMSFVPRPIKTAAGGAMVLSAYAHNAMVDPKDKIKTDSWLKTLAVEGGITGAIMPVSIATKAVTNKVMEAKALAALKHDLTSKQIPEQKQKLLQAYQNYTDGITTQFEEMKQQFKEEMKDKLPKEVIDEMIATQELSFEADIAELQEKFRQELSDSFDINMQDLQRKGLIDSWSPLFTEDTEGGNHVLDQGEQDIESAAASHDLPGINISGSNEYQEAVRSHLRTLQQTDLGRNTLKVMNELGITISPHYAAKPLRVGEDGQKYYANFASPLTKTIYFDPHNTLSASNADELTARPWLECDPAISLTHEVQHISLCHNPAIVNAHGETFILRGQGDPMNEHLISGVDYTDSLGDTFYFSDPKWVEENVSRASGSNGFVTENDYRRAFYDYKQEPPILREDYWTGLDDIWNDDIAPYDVHDSLNVKEHVTDAEVSLARYARHTGEEGERNYQSQARRARYRQANKFFTRFNGDVEQVKVKFYKKIRDIYSTDGRIEFLEKNLKRIEKMAAQARGDEQSAFFSEVISLLKQAADSNDENQFSDALRAFRPPLSEVDAEILDNVFSSDFLKHELIQPMIDYHKFVIEYSLAYSEEEFSTFIEQQDFIARQPNTGGPKGMTINDEFRKNALIVIGNMRHKESRDEYLQQRVLSRMNAVKTELGLSGSDIKPRQYEQILAALKEKKEASTSSFDKIIYTLSEQAFESELDRAEHSIRVKNIAVEIYQRPSFNEFKMPLLPSEELFVKSHPELDQESILSKILQYRQGEVANLHQGSTQIEKLYFDGLQDKSLPNGGVYTKAQQIRDIEVHGGLLAYERSIIRSHRMAGLLGDLNHQTIAKQYWEQRGISKPENVNYVYRYPELPAANLYTMPNEGDSRKVQVEKLEKVRLDVSYYRLIEQKMGKPYFHSVNRTELGNEEINWDPEKYSKLLEQRTIDLIDAMPNKAEQDYVRNTLHKALNPPIFTTSTEALPFFMKPVIDGARLENMLLIRDGDKYTMISLMPPGKVQIYNSKDDLNAFVLNQANHEFLLSHVSLANQMDGISFDGMESALEDLADPAKRENWRPMRNALGRVFGLSKEAPLDRLIFPYSSENRINGRGIFSSLAVSSIGDSGGGHIVKTNLIQALGESYWQGLTGSHTVEVTGDYQLPPQYQGLSGEGLFKKLYNPQAKTDMQRLVEGKINQFEAQHFSEYSDHLKATFDRLVASAERDGKLSPEGKALILEMQKGSDTVQVSIPGLQGKKGDYFPLEGMLIIRKGDRHILVSLQSDGALIEFARKRSGDDDGYADSAPSFDSFFSNPANRNFILSHMSEFDKQPDLPGGSTPGKELDRFEAGSNYYNGTEYALEDDRAFGWSVDAGLKLDHFPLNGKDNIFDTIGRRNLERLRQDADALLTSHAEWNTKKALEIVGGVLAVPAFALSIAAIVVSGGTATPAVVAGVAGAAMIVDAASLGVGLAEGVYLLVEGDSPEERASGLIPLALAPLDALGMASSAGDVIKALKALKSARQAGDGIGDLSTLVSSLRRQGQRVDDVPSDFQASSAVWRSDTAQQFSEDIDVLLEQIRRDIDELKSLEDEMTNLVRSYPPGTVPNAVLEDFSELDLQSNVAVQRIVAPTVREGYLRAVIQDNGQPVTAVRSSRGDYIFSDTKMGAKPIGLSSSNQDNILSYLDANSARKVTNEIGELQTIYARVIPRRPSARFKGLFPIEQGAKESINGFTNFFVRTGMPGPSIPGLPTPGGVGKPLSGAAARIKKLVGWEKSLTGGKGHGVMLEISPYPGNGMIKVGEGEVTFGDIAKKLRARQSVEETSIEELTSQQTRVTKGGTNGFSWPKLSGRKPDSQSLKSFTTPSGDTASVVRKKVGDDFMLYTANDGVQANTLLISVHGGYHQSASLASRAPKTGDIKVPDGVTMEFLGPHGRTLSDPSIEIMNNPHFSPHSTVTSSGHTFNPHKTTGSTHMFQRDVVDASGSSDVGNIKDYRIFKYQGRHSGGAETEANIVDAIINNRQGTTRATDVLTVRERTFAFSEASLSDVFQQLDLKNSHYKYVTFSGCRNELSAANPPNYSNKGGRPMWIIVDVSGDSPRVVSVRPIVQQAVDDTEASQVTQDTEASQVTQIDSFSDLYRLYDQQSRIQQWDSWIQSNRNTLMQFFEEMANGHSEIFQEYRSKFDQNTALDLWLSVQRLKRVRENPNSFPREIESAFANAIRSLSSALETDVQWSSFS</sequence>